<name>A0A2G5DDI0_AQUCA</name>
<organism evidence="1 2">
    <name type="scientific">Aquilegia coerulea</name>
    <name type="common">Rocky mountain columbine</name>
    <dbReference type="NCBI Taxonomy" id="218851"/>
    <lineage>
        <taxon>Eukaryota</taxon>
        <taxon>Viridiplantae</taxon>
        <taxon>Streptophyta</taxon>
        <taxon>Embryophyta</taxon>
        <taxon>Tracheophyta</taxon>
        <taxon>Spermatophyta</taxon>
        <taxon>Magnoliopsida</taxon>
        <taxon>Ranunculales</taxon>
        <taxon>Ranunculaceae</taxon>
        <taxon>Thalictroideae</taxon>
        <taxon>Aquilegia</taxon>
    </lineage>
</organism>
<reference evidence="1 2" key="1">
    <citation type="submission" date="2017-09" db="EMBL/GenBank/DDBJ databases">
        <title>WGS assembly of Aquilegia coerulea Goldsmith.</title>
        <authorList>
            <person name="Hodges S."/>
            <person name="Kramer E."/>
            <person name="Nordborg M."/>
            <person name="Tomkins J."/>
            <person name="Borevitz J."/>
            <person name="Derieg N."/>
            <person name="Yan J."/>
            <person name="Mihaltcheva S."/>
            <person name="Hayes R.D."/>
            <person name="Rokhsar D."/>
        </authorList>
    </citation>
    <scope>NUCLEOTIDE SEQUENCE [LARGE SCALE GENOMIC DNA]</scope>
    <source>
        <strain evidence="2">cv. Goldsmith</strain>
    </source>
</reference>
<accession>A0A2G5DDI0</accession>
<dbReference type="Proteomes" id="UP000230069">
    <property type="component" value="Unassembled WGS sequence"/>
</dbReference>
<evidence type="ECO:0000313" key="2">
    <source>
        <dbReference type="Proteomes" id="UP000230069"/>
    </source>
</evidence>
<keyword evidence="2" id="KW-1185">Reference proteome</keyword>
<gene>
    <name evidence="1" type="ORF">AQUCO_02200183v1</name>
</gene>
<dbReference type="AlphaFoldDB" id="A0A2G5DDI0"/>
<protein>
    <submittedName>
        <fullName evidence="1">Uncharacterized protein</fullName>
    </submittedName>
</protein>
<evidence type="ECO:0000313" key="1">
    <source>
        <dbReference type="EMBL" id="PIA41566.1"/>
    </source>
</evidence>
<sequence length="114" mass="13317">MAQVFLDIVLLGGHVWIMNTCQLVMVLSPVMHLMLSRNHWEVYLSDMYLSMVEAPMQSTGSNGRCAILLESKYLLLLHKLFMKWELLLLKLILKWVLLLLKLILKWHSSLILLQ</sequence>
<dbReference type="InParanoid" id="A0A2G5DDI0"/>
<dbReference type="EMBL" id="KZ305039">
    <property type="protein sequence ID" value="PIA41566.1"/>
    <property type="molecule type" value="Genomic_DNA"/>
</dbReference>
<proteinExistence type="predicted"/>